<accession>F8B6G6</accession>
<dbReference type="InterPro" id="IPR052019">
    <property type="entry name" value="F420H2_bilvrd_red/Heme_oxyg"/>
</dbReference>
<dbReference type="AlphaFoldDB" id="F8B6G6"/>
<dbReference type="SUPFAM" id="SSF50475">
    <property type="entry name" value="FMN-binding split barrel"/>
    <property type="match status" value="1"/>
</dbReference>
<dbReference type="GO" id="GO:0016627">
    <property type="term" value="F:oxidoreductase activity, acting on the CH-CH group of donors"/>
    <property type="evidence" value="ECO:0007669"/>
    <property type="project" value="TreeGrafter"/>
</dbReference>
<keyword evidence="1" id="KW-0560">Oxidoreductase</keyword>
<organism evidence="3 4">
    <name type="scientific">Candidatus Protofrankia datiscae</name>
    <dbReference type="NCBI Taxonomy" id="2716812"/>
    <lineage>
        <taxon>Bacteria</taxon>
        <taxon>Bacillati</taxon>
        <taxon>Actinomycetota</taxon>
        <taxon>Actinomycetes</taxon>
        <taxon>Frankiales</taxon>
        <taxon>Frankiaceae</taxon>
        <taxon>Protofrankia</taxon>
    </lineage>
</organism>
<dbReference type="PANTHER" id="PTHR35176:SF6">
    <property type="entry name" value="HEME OXYGENASE HI_0854-RELATED"/>
    <property type="match status" value="1"/>
</dbReference>
<dbReference type="GO" id="GO:0070967">
    <property type="term" value="F:coenzyme F420 binding"/>
    <property type="evidence" value="ECO:0007669"/>
    <property type="project" value="TreeGrafter"/>
</dbReference>
<dbReference type="GO" id="GO:0005829">
    <property type="term" value="C:cytosol"/>
    <property type="evidence" value="ECO:0007669"/>
    <property type="project" value="TreeGrafter"/>
</dbReference>
<evidence type="ECO:0000259" key="2">
    <source>
        <dbReference type="Pfam" id="PF01243"/>
    </source>
</evidence>
<dbReference type="Proteomes" id="UP000001549">
    <property type="component" value="Chromosome"/>
</dbReference>
<dbReference type="InterPro" id="IPR012349">
    <property type="entry name" value="Split_barrel_FMN-bd"/>
</dbReference>
<dbReference type="PANTHER" id="PTHR35176">
    <property type="entry name" value="HEME OXYGENASE HI_0854-RELATED"/>
    <property type="match status" value="1"/>
</dbReference>
<evidence type="ECO:0000313" key="3">
    <source>
        <dbReference type="EMBL" id="AEH09262.1"/>
    </source>
</evidence>
<name>F8B6G6_9ACTN</name>
<protein>
    <submittedName>
        <fullName evidence="3">Pyridoxamine 5'-phosphate oxidase-related FMN-binding protein</fullName>
    </submittedName>
</protein>
<dbReference type="HOGENOM" id="CLU_134850_0_0_11"/>
<dbReference type="InterPro" id="IPR011576">
    <property type="entry name" value="Pyridox_Oxase_N"/>
</dbReference>
<feature type="domain" description="Pyridoxamine 5'-phosphate oxidase N-terminal" evidence="2">
    <location>
        <begin position="28"/>
        <end position="138"/>
    </location>
</feature>
<dbReference type="STRING" id="656024.FsymDg_1815"/>
<proteinExistence type="predicted"/>
<dbReference type="EMBL" id="CP002801">
    <property type="protein sequence ID" value="AEH09262.1"/>
    <property type="molecule type" value="Genomic_DNA"/>
</dbReference>
<evidence type="ECO:0000256" key="1">
    <source>
        <dbReference type="ARBA" id="ARBA00023002"/>
    </source>
</evidence>
<dbReference type="Pfam" id="PF01243">
    <property type="entry name" value="PNPOx_N"/>
    <property type="match status" value="1"/>
</dbReference>
<sequence>MVGMANWSEVEAAAPRLAAAVRGRFEVYGLAILATLRRDGSPRVSGIEPLFALGELWLGMMPDSRKAIDLSRDPRCALHNATTDKNVADGDAKITGRALAVTDQESLDAYRAAWAASAEIPVPEPFALFRVDVTELATIGVGDEELVIGFWREGGPPTRTTRK</sequence>
<dbReference type="eggNOG" id="COG0748">
    <property type="taxonomic scope" value="Bacteria"/>
</dbReference>
<keyword evidence="4" id="KW-1185">Reference proteome</keyword>
<evidence type="ECO:0000313" key="4">
    <source>
        <dbReference type="Proteomes" id="UP000001549"/>
    </source>
</evidence>
<reference evidence="3 4" key="1">
    <citation type="submission" date="2011-05" db="EMBL/GenBank/DDBJ databases">
        <title>Complete sequence of chromosome of Frankia symbiont of Datisca glomerata.</title>
        <authorList>
            <consortium name="US DOE Joint Genome Institute"/>
            <person name="Lucas S."/>
            <person name="Han J."/>
            <person name="Lapidus A."/>
            <person name="Cheng J.-F."/>
            <person name="Goodwin L."/>
            <person name="Pitluck S."/>
            <person name="Peters L."/>
            <person name="Mikhailova N."/>
            <person name="Chertkov O."/>
            <person name="Teshima H."/>
            <person name="Han C."/>
            <person name="Tapia R."/>
            <person name="Land M."/>
            <person name="Hauser L."/>
            <person name="Kyrpides N."/>
            <person name="Ivanova N."/>
            <person name="Pagani I."/>
            <person name="Berry A."/>
            <person name="Pawlowski K."/>
            <person name="Persson T."/>
            <person name="Vanden Heuvel B."/>
            <person name="Benson D."/>
            <person name="Woyke T."/>
        </authorList>
    </citation>
    <scope>NUCLEOTIDE SEQUENCE [LARGE SCALE GENOMIC DNA]</scope>
    <source>
        <strain evidence="4">4085684</strain>
    </source>
</reference>
<gene>
    <name evidence="3" type="ordered locus">FsymDg_1815</name>
</gene>
<dbReference type="Gene3D" id="2.30.110.10">
    <property type="entry name" value="Electron Transport, Fmn-binding Protein, Chain A"/>
    <property type="match status" value="1"/>
</dbReference>
<dbReference type="KEGG" id="fsy:FsymDg_1815"/>